<protein>
    <submittedName>
        <fullName evidence="1">Uncharacterized protein</fullName>
    </submittedName>
</protein>
<proteinExistence type="predicted"/>
<accession>G8LDJ4</accession>
<organism evidence="1 2">
    <name type="scientific">Enterobacter ludwigii</name>
    <dbReference type="NCBI Taxonomy" id="299767"/>
    <lineage>
        <taxon>Bacteria</taxon>
        <taxon>Pseudomonadati</taxon>
        <taxon>Pseudomonadota</taxon>
        <taxon>Gammaproteobacteria</taxon>
        <taxon>Enterobacterales</taxon>
        <taxon>Enterobacteriaceae</taxon>
        <taxon>Enterobacter</taxon>
        <taxon>Enterobacter cloacae complex</taxon>
    </lineage>
</organism>
<sequence length="36" mass="4441">MEPELSVKRKRDKRKKYTGKVMEYPASKHLSMYLRR</sequence>
<dbReference type="HOGENOM" id="CLU_3355958_0_0_6"/>
<name>G8LDJ4_9ENTR</name>
<evidence type="ECO:0000313" key="1">
    <source>
        <dbReference type="EMBL" id="AEW72581.1"/>
    </source>
</evidence>
<dbReference type="KEGG" id="eec:EcWSU1_01142"/>
<evidence type="ECO:0000313" key="2">
    <source>
        <dbReference type="Proteomes" id="UP000007838"/>
    </source>
</evidence>
<reference evidence="1 2" key="1">
    <citation type="journal article" date="2011" name="Stand. Genomic Sci.">
        <title>Complete genome of the onion pathogen Enterobacter cloacae EcWSU1.</title>
        <authorList>
            <person name="Humann J.L."/>
            <person name="Wildung M."/>
            <person name="Cheng C.H."/>
            <person name="Lee T."/>
            <person name="Stewart J.E."/>
            <person name="Drew J.C."/>
            <person name="Triplett E.W."/>
            <person name="Main D."/>
            <person name="Schroeder B.K."/>
        </authorList>
    </citation>
    <scope>NUCLEOTIDE SEQUENCE [LARGE SCALE GENOMIC DNA]</scope>
    <source>
        <strain evidence="1 2">EcWSU1</strain>
    </source>
</reference>
<dbReference type="Proteomes" id="UP000007838">
    <property type="component" value="Chromosome"/>
</dbReference>
<dbReference type="AlphaFoldDB" id="G8LDJ4"/>
<gene>
    <name evidence="1" type="ORF">EcWSU1_01142</name>
</gene>
<dbReference type="EMBL" id="CP002886">
    <property type="protein sequence ID" value="AEW72581.1"/>
    <property type="molecule type" value="Genomic_DNA"/>
</dbReference>